<gene>
    <name evidence="8" type="ORF">D5086_0000236400</name>
</gene>
<evidence type="ECO:0000259" key="7">
    <source>
        <dbReference type="PROSITE" id="PS50888"/>
    </source>
</evidence>
<dbReference type="FunFam" id="4.10.280.10:FF:000089">
    <property type="entry name" value="Transcription factor LAX PANICLE"/>
    <property type="match status" value="1"/>
</dbReference>
<dbReference type="CDD" id="cd11454">
    <property type="entry name" value="bHLH_AtIND_like"/>
    <property type="match status" value="1"/>
</dbReference>
<dbReference type="InterPro" id="IPR036638">
    <property type="entry name" value="HLH_DNA-bd_sf"/>
</dbReference>
<protein>
    <recommendedName>
        <fullName evidence="7">BHLH domain-containing protein</fullName>
    </recommendedName>
</protein>
<sequence length="163" mass="18116">MDYYSTTNPSSSGSSSAPKNGKEKKKGGRRSSGGVKLSTDPQSVAARERRHRISDRFKILQSLVPGGTKMDTVSMLEEAINYVKFLKTQVLLHQTIMNFVDDERSLDHNLPADYSTALPTEQPPYLDGNFAPVVHPSISVLPCPDSYLLGENYMQYDAFDIKN</sequence>
<evidence type="ECO:0000256" key="1">
    <source>
        <dbReference type="ARBA" id="ARBA00004123"/>
    </source>
</evidence>
<dbReference type="GO" id="GO:0046983">
    <property type="term" value="F:protein dimerization activity"/>
    <property type="evidence" value="ECO:0007669"/>
    <property type="project" value="InterPro"/>
</dbReference>
<dbReference type="InterPro" id="IPR011598">
    <property type="entry name" value="bHLH_dom"/>
</dbReference>
<dbReference type="Pfam" id="PF00010">
    <property type="entry name" value="HLH"/>
    <property type="match status" value="1"/>
</dbReference>
<organism evidence="8">
    <name type="scientific">Populus alba</name>
    <name type="common">White poplar</name>
    <dbReference type="NCBI Taxonomy" id="43335"/>
    <lineage>
        <taxon>Eukaryota</taxon>
        <taxon>Viridiplantae</taxon>
        <taxon>Streptophyta</taxon>
        <taxon>Embryophyta</taxon>
        <taxon>Tracheophyta</taxon>
        <taxon>Spermatophyta</taxon>
        <taxon>Magnoliopsida</taxon>
        <taxon>eudicotyledons</taxon>
        <taxon>Gunneridae</taxon>
        <taxon>Pentapetalae</taxon>
        <taxon>rosids</taxon>
        <taxon>fabids</taxon>
        <taxon>Malpighiales</taxon>
        <taxon>Salicaceae</taxon>
        <taxon>Saliceae</taxon>
        <taxon>Populus</taxon>
    </lineage>
</organism>
<dbReference type="GO" id="GO:0003700">
    <property type="term" value="F:DNA-binding transcription factor activity"/>
    <property type="evidence" value="ECO:0007669"/>
    <property type="project" value="InterPro"/>
</dbReference>
<keyword evidence="5" id="KW-0539">Nucleus</keyword>
<dbReference type="GO" id="GO:0005634">
    <property type="term" value="C:nucleus"/>
    <property type="evidence" value="ECO:0007669"/>
    <property type="project" value="UniProtKB-SubCell"/>
</dbReference>
<dbReference type="STRING" id="43335.A0A4U5P3F5"/>
<dbReference type="AlphaFoldDB" id="A0A4U5P3F5"/>
<dbReference type="SMART" id="SM00353">
    <property type="entry name" value="HLH"/>
    <property type="match status" value="1"/>
</dbReference>
<evidence type="ECO:0000313" key="8">
    <source>
        <dbReference type="EMBL" id="TKR90260.1"/>
    </source>
</evidence>
<dbReference type="PROSITE" id="PS50888">
    <property type="entry name" value="BHLH"/>
    <property type="match status" value="1"/>
</dbReference>
<feature type="compositionally biased region" description="Low complexity" evidence="6">
    <location>
        <begin position="1"/>
        <end position="19"/>
    </location>
</feature>
<accession>A0A4U5P3F5</accession>
<proteinExistence type="predicted"/>
<comment type="caution">
    <text evidence="8">The sequence shown here is derived from an EMBL/GenBank/DDBJ whole genome shotgun (WGS) entry which is preliminary data.</text>
</comment>
<dbReference type="Gene3D" id="4.10.280.10">
    <property type="entry name" value="Helix-loop-helix DNA-binding domain"/>
    <property type="match status" value="1"/>
</dbReference>
<name>A0A4U5P3F5_POPAL</name>
<evidence type="ECO:0000256" key="2">
    <source>
        <dbReference type="ARBA" id="ARBA00023015"/>
    </source>
</evidence>
<dbReference type="PANTHER" id="PTHR45914:SF2">
    <property type="entry name" value="TRANSCRIPTION FACTOR BHLH140-LIKE PROTEIN"/>
    <property type="match status" value="1"/>
</dbReference>
<feature type="domain" description="BHLH" evidence="7">
    <location>
        <begin position="37"/>
        <end position="86"/>
    </location>
</feature>
<dbReference type="EMBL" id="RCHU01000892">
    <property type="protein sequence ID" value="TKR90260.1"/>
    <property type="molecule type" value="Genomic_DNA"/>
</dbReference>
<evidence type="ECO:0000256" key="6">
    <source>
        <dbReference type="SAM" id="MobiDB-lite"/>
    </source>
</evidence>
<evidence type="ECO:0000256" key="4">
    <source>
        <dbReference type="ARBA" id="ARBA00023163"/>
    </source>
</evidence>
<keyword evidence="3" id="KW-0238">DNA-binding</keyword>
<dbReference type="PANTHER" id="PTHR45914">
    <property type="entry name" value="TRANSCRIPTION FACTOR HEC3-RELATED"/>
    <property type="match status" value="1"/>
</dbReference>
<dbReference type="SUPFAM" id="SSF47459">
    <property type="entry name" value="HLH, helix-loop-helix DNA-binding domain"/>
    <property type="match status" value="1"/>
</dbReference>
<dbReference type="GO" id="GO:0003677">
    <property type="term" value="F:DNA binding"/>
    <property type="evidence" value="ECO:0007669"/>
    <property type="project" value="UniProtKB-KW"/>
</dbReference>
<reference evidence="8" key="1">
    <citation type="submission" date="2018-10" db="EMBL/GenBank/DDBJ databases">
        <title>Population genomic analysis revealed the cold adaptation of white poplar.</title>
        <authorList>
            <person name="Liu Y.-J."/>
        </authorList>
    </citation>
    <scope>NUCLEOTIDE SEQUENCE [LARGE SCALE GENOMIC DNA]</scope>
    <source>
        <strain evidence="8">PAL-ZL1</strain>
    </source>
</reference>
<keyword evidence="4" id="KW-0804">Transcription</keyword>
<evidence type="ECO:0000256" key="5">
    <source>
        <dbReference type="ARBA" id="ARBA00023242"/>
    </source>
</evidence>
<comment type="subcellular location">
    <subcellularLocation>
        <location evidence="1">Nucleus</location>
    </subcellularLocation>
</comment>
<evidence type="ECO:0000256" key="3">
    <source>
        <dbReference type="ARBA" id="ARBA00023125"/>
    </source>
</evidence>
<dbReference type="InterPro" id="IPR045843">
    <property type="entry name" value="IND-like"/>
</dbReference>
<keyword evidence="2" id="KW-0805">Transcription regulation</keyword>
<feature type="region of interest" description="Disordered" evidence="6">
    <location>
        <begin position="1"/>
        <end position="50"/>
    </location>
</feature>